<dbReference type="GO" id="GO:0003700">
    <property type="term" value="F:DNA-binding transcription factor activity"/>
    <property type="evidence" value="ECO:0007669"/>
    <property type="project" value="InterPro"/>
</dbReference>
<dbReference type="EMBL" id="VDCQ01000009">
    <property type="protein sequence ID" value="TNJ66643.1"/>
    <property type="molecule type" value="Genomic_DNA"/>
</dbReference>
<comment type="caution">
    <text evidence="6">The sequence shown here is derived from an EMBL/GenBank/DDBJ whole genome shotgun (WGS) entry which is preliminary data.</text>
</comment>
<evidence type="ECO:0000313" key="7">
    <source>
        <dbReference type="Proteomes" id="UP000307943"/>
    </source>
</evidence>
<dbReference type="CDD" id="cd06267">
    <property type="entry name" value="PBP1_LacI_sugar_binding-like"/>
    <property type="match status" value="1"/>
</dbReference>
<evidence type="ECO:0000313" key="6">
    <source>
        <dbReference type="EMBL" id="TNJ66643.1"/>
    </source>
</evidence>
<accession>A0A5C4TC48</accession>
<keyword evidence="3" id="KW-0238">DNA-binding</keyword>
<proteinExistence type="predicted"/>
<dbReference type="OrthoDB" id="9815017at2"/>
<name>A0A5C4TC48_9BACL</name>
<dbReference type="InterPro" id="IPR036390">
    <property type="entry name" value="WH_DNA-bd_sf"/>
</dbReference>
<dbReference type="CDD" id="cd07377">
    <property type="entry name" value="WHTH_GntR"/>
    <property type="match status" value="1"/>
</dbReference>
<dbReference type="InterPro" id="IPR036388">
    <property type="entry name" value="WH-like_DNA-bd_sf"/>
</dbReference>
<evidence type="ECO:0000256" key="1">
    <source>
        <dbReference type="ARBA" id="ARBA00022491"/>
    </source>
</evidence>
<keyword evidence="2" id="KW-0805">Transcription regulation</keyword>
<dbReference type="AlphaFoldDB" id="A0A5C4TC48"/>
<keyword evidence="1" id="KW-0678">Repressor</keyword>
<dbReference type="GO" id="GO:0000976">
    <property type="term" value="F:transcription cis-regulatory region binding"/>
    <property type="evidence" value="ECO:0007669"/>
    <property type="project" value="TreeGrafter"/>
</dbReference>
<dbReference type="PANTHER" id="PTHR30146:SF148">
    <property type="entry name" value="HTH-TYPE TRANSCRIPTIONAL REPRESSOR PURR-RELATED"/>
    <property type="match status" value="1"/>
</dbReference>
<sequence length="372" mass="41024">MTDLRCRLERERLKEHAFRYIEVKEKLIGEIDSLAAHTRLPSRTALADKYAAARTTIERAISELIGEGYLYAKDGSGTYVAERASAEPRARSANLSVGLIIPDIRHDTYPGTLRGVEDQTSRHDISLVVCNTDNQAEKQNSYVHKLIESGIDGVIIVPAIIGPADLGLFGQLREARIPVVLCNRGIEGVEAPKVVSNNFYGAYTAVKHLIGRGRRRIAYISRPMYSTSYERYQGYASALAEAGMALDDDLVVFEPTFGTERQGYDSVMELMQSEPRPDAIFCFNDGIASGAYRALSERGLVVGEDVLLIGYDNTSICESLPVKLTSVKFQTYDIGANAARLLIGMMNGEPIRKDKIIVLQPELVIRQSSGEV</sequence>
<dbReference type="PROSITE" id="PS50949">
    <property type="entry name" value="HTH_GNTR"/>
    <property type="match status" value="1"/>
</dbReference>
<evidence type="ECO:0000256" key="4">
    <source>
        <dbReference type="ARBA" id="ARBA00023163"/>
    </source>
</evidence>
<dbReference type="InterPro" id="IPR000524">
    <property type="entry name" value="Tscrpt_reg_HTH_GntR"/>
</dbReference>
<evidence type="ECO:0000259" key="5">
    <source>
        <dbReference type="PROSITE" id="PS50949"/>
    </source>
</evidence>
<dbReference type="SUPFAM" id="SSF46785">
    <property type="entry name" value="Winged helix' DNA-binding domain"/>
    <property type="match status" value="1"/>
</dbReference>
<dbReference type="Pfam" id="PF00392">
    <property type="entry name" value="GntR"/>
    <property type="match status" value="1"/>
</dbReference>
<feature type="domain" description="HTH gntR-type" evidence="5">
    <location>
        <begin position="17"/>
        <end position="83"/>
    </location>
</feature>
<dbReference type="Pfam" id="PF13377">
    <property type="entry name" value="Peripla_BP_3"/>
    <property type="match status" value="1"/>
</dbReference>
<gene>
    <name evidence="6" type="ORF">FE784_08735</name>
</gene>
<keyword evidence="4" id="KW-0804">Transcription</keyword>
<protein>
    <submittedName>
        <fullName evidence="6">Substrate-binding domain-containing protein</fullName>
    </submittedName>
</protein>
<evidence type="ECO:0000256" key="2">
    <source>
        <dbReference type="ARBA" id="ARBA00023015"/>
    </source>
</evidence>
<evidence type="ECO:0000256" key="3">
    <source>
        <dbReference type="ARBA" id="ARBA00023125"/>
    </source>
</evidence>
<organism evidence="6 7">
    <name type="scientific">Paenibacillus hemerocallicola</name>
    <dbReference type="NCBI Taxonomy" id="1172614"/>
    <lineage>
        <taxon>Bacteria</taxon>
        <taxon>Bacillati</taxon>
        <taxon>Bacillota</taxon>
        <taxon>Bacilli</taxon>
        <taxon>Bacillales</taxon>
        <taxon>Paenibacillaceae</taxon>
        <taxon>Paenibacillus</taxon>
    </lineage>
</organism>
<dbReference type="SUPFAM" id="SSF53822">
    <property type="entry name" value="Periplasmic binding protein-like I"/>
    <property type="match status" value="1"/>
</dbReference>
<dbReference type="SMART" id="SM00345">
    <property type="entry name" value="HTH_GNTR"/>
    <property type="match status" value="1"/>
</dbReference>
<dbReference type="Gene3D" id="3.40.50.2300">
    <property type="match status" value="2"/>
</dbReference>
<dbReference type="InterPro" id="IPR046335">
    <property type="entry name" value="LacI/GalR-like_sensor"/>
</dbReference>
<dbReference type="PANTHER" id="PTHR30146">
    <property type="entry name" value="LACI-RELATED TRANSCRIPTIONAL REPRESSOR"/>
    <property type="match status" value="1"/>
</dbReference>
<dbReference type="Gene3D" id="1.10.10.10">
    <property type="entry name" value="Winged helix-like DNA-binding domain superfamily/Winged helix DNA-binding domain"/>
    <property type="match status" value="1"/>
</dbReference>
<dbReference type="Proteomes" id="UP000307943">
    <property type="component" value="Unassembled WGS sequence"/>
</dbReference>
<keyword evidence="7" id="KW-1185">Reference proteome</keyword>
<dbReference type="PRINTS" id="PR00035">
    <property type="entry name" value="HTHGNTR"/>
</dbReference>
<dbReference type="InterPro" id="IPR028082">
    <property type="entry name" value="Peripla_BP_I"/>
</dbReference>
<reference evidence="6 7" key="1">
    <citation type="submission" date="2019-05" db="EMBL/GenBank/DDBJ databases">
        <title>We sequenced the genome of Paenibacillus hemerocallicola KCTC 33185 for further insight into its adaptation and study the phylogeny of Paenibacillus.</title>
        <authorList>
            <person name="Narsing Rao M.P."/>
        </authorList>
    </citation>
    <scope>NUCLEOTIDE SEQUENCE [LARGE SCALE GENOMIC DNA]</scope>
    <source>
        <strain evidence="6 7">KCTC 33185</strain>
    </source>
</reference>